<sequence length="36" mass="4169">MKHEKPVQLDGLFALLSLKSVRLLILMDREFVNLNS</sequence>
<evidence type="ECO:0000313" key="1">
    <source>
        <dbReference type="EMBL" id="TWT62250.1"/>
    </source>
</evidence>
<organism evidence="1 2">
    <name type="scientific">Rubinisphaera italica</name>
    <dbReference type="NCBI Taxonomy" id="2527969"/>
    <lineage>
        <taxon>Bacteria</taxon>
        <taxon>Pseudomonadati</taxon>
        <taxon>Planctomycetota</taxon>
        <taxon>Planctomycetia</taxon>
        <taxon>Planctomycetales</taxon>
        <taxon>Planctomycetaceae</taxon>
        <taxon>Rubinisphaera</taxon>
    </lineage>
</organism>
<comment type="caution">
    <text evidence="1">The sequence shown here is derived from an EMBL/GenBank/DDBJ whole genome shotgun (WGS) entry which is preliminary data.</text>
</comment>
<protein>
    <submittedName>
        <fullName evidence="1">Uncharacterized protein</fullName>
    </submittedName>
</protein>
<reference evidence="1 2" key="1">
    <citation type="submission" date="2019-02" db="EMBL/GenBank/DDBJ databases">
        <title>Deep-cultivation of Planctomycetes and their phenomic and genomic characterization uncovers novel biology.</title>
        <authorList>
            <person name="Wiegand S."/>
            <person name="Jogler M."/>
            <person name="Boedeker C."/>
            <person name="Pinto D."/>
            <person name="Vollmers J."/>
            <person name="Rivas-Marin E."/>
            <person name="Kohn T."/>
            <person name="Peeters S.H."/>
            <person name="Heuer A."/>
            <person name="Rast P."/>
            <person name="Oberbeckmann S."/>
            <person name="Bunk B."/>
            <person name="Jeske O."/>
            <person name="Meyerdierks A."/>
            <person name="Storesund J.E."/>
            <person name="Kallscheuer N."/>
            <person name="Luecker S."/>
            <person name="Lage O.M."/>
            <person name="Pohl T."/>
            <person name="Merkel B.J."/>
            <person name="Hornburger P."/>
            <person name="Mueller R.-W."/>
            <person name="Bruemmer F."/>
            <person name="Labrenz M."/>
            <person name="Spormann A.M."/>
            <person name="Op Den Camp H."/>
            <person name="Overmann J."/>
            <person name="Amann R."/>
            <person name="Jetten M.S.M."/>
            <person name="Mascher T."/>
            <person name="Medema M.H."/>
            <person name="Devos D.P."/>
            <person name="Kaster A.-K."/>
            <person name="Ovreas L."/>
            <person name="Rohde M."/>
            <person name="Galperin M.Y."/>
            <person name="Jogler C."/>
        </authorList>
    </citation>
    <scope>NUCLEOTIDE SEQUENCE [LARGE SCALE GENOMIC DNA]</scope>
    <source>
        <strain evidence="1 2">Pan54</strain>
    </source>
</reference>
<keyword evidence="2" id="KW-1185">Reference proteome</keyword>
<dbReference type="Proteomes" id="UP000316095">
    <property type="component" value="Unassembled WGS sequence"/>
</dbReference>
<dbReference type="EMBL" id="SJPG01000001">
    <property type="protein sequence ID" value="TWT62250.1"/>
    <property type="molecule type" value="Genomic_DNA"/>
</dbReference>
<name>A0A5C5XGZ0_9PLAN</name>
<evidence type="ECO:0000313" key="2">
    <source>
        <dbReference type="Proteomes" id="UP000316095"/>
    </source>
</evidence>
<dbReference type="AlphaFoldDB" id="A0A5C5XGZ0"/>
<accession>A0A5C5XGZ0</accession>
<proteinExistence type="predicted"/>
<gene>
    <name evidence="1" type="ORF">Pan54_29910</name>
</gene>